<evidence type="ECO:0000313" key="5">
    <source>
        <dbReference type="Proteomes" id="UP000807504"/>
    </source>
</evidence>
<dbReference type="PANTHER" id="PTHR43372:SF4">
    <property type="entry name" value="FATTY-ACID AMIDE HYDROLASE 2"/>
    <property type="match status" value="1"/>
</dbReference>
<protein>
    <submittedName>
        <fullName evidence="4">Fatty-acid amide hydrolase 2-A like protein</fullName>
    </submittedName>
</protein>
<name>A0A8T0EPN3_ARGBR</name>
<dbReference type="Proteomes" id="UP000807504">
    <property type="component" value="Unassembled WGS sequence"/>
</dbReference>
<reference evidence="4" key="2">
    <citation type="submission" date="2020-06" db="EMBL/GenBank/DDBJ databases">
        <authorList>
            <person name="Sheffer M."/>
        </authorList>
    </citation>
    <scope>NUCLEOTIDE SEQUENCE</scope>
</reference>
<dbReference type="SUPFAM" id="SSF75304">
    <property type="entry name" value="Amidase signature (AS) enzymes"/>
    <property type="match status" value="1"/>
</dbReference>
<accession>A0A8T0EPN3</accession>
<dbReference type="GO" id="GO:0012505">
    <property type="term" value="C:endomembrane system"/>
    <property type="evidence" value="ECO:0007669"/>
    <property type="project" value="TreeGrafter"/>
</dbReference>
<comment type="similarity">
    <text evidence="1">Belongs to the amidase family.</text>
</comment>
<sequence length="527" mass="58709">MEFTMDRMLHLMLTFARFVLHYSLFIWYGGKGKVVPPVKNPLLLKSATKLAREIREGKCKSKDVIQAYIDRILEVEPYINATAERCFEDALMKAREVDALVASGKYTKEQLSIEKPLLGIPVSIKCLLHVKNMPYTCGCLLFADLRAIEDAPTVAALKEAGAIVTTTTNVPELGIDMESGNKFYGTTCNPYDTNRTCGGSSGGEAALISAGGSLLGLGNDLAGSLRIPAHFTGIFSHKPSKGLVSNRGAFPFGLLGDPEECCNPELNKYITTGPMCRYAEDLIISMKVLALDNEVRMKFDHPVDFKRVKIYYLTEIQSPLVAPVEEDIADALKKAVSYFEKQYNIKPKEVKMPYLFDINKCTLSVLQPLFRDIKKSTIGRKEFGLNERMEFMKSLFGKSKIRCRTFLNFNSGENPLIYKESQSSYYQNMIENWMGEFKALLDEDSVLLMPTLPFTAPYHLETYPLLLSACYLSLFNILGLPATHCTLGLTKQGLPCGIQVVGCQNNDPLTIACAVELERAFGGWKLC</sequence>
<dbReference type="InterPro" id="IPR036928">
    <property type="entry name" value="AS_sf"/>
</dbReference>
<dbReference type="InterPro" id="IPR052739">
    <property type="entry name" value="FAAH2"/>
</dbReference>
<organism evidence="4 5">
    <name type="scientific">Argiope bruennichi</name>
    <name type="common">Wasp spider</name>
    <name type="synonym">Aranea bruennichi</name>
    <dbReference type="NCBI Taxonomy" id="94029"/>
    <lineage>
        <taxon>Eukaryota</taxon>
        <taxon>Metazoa</taxon>
        <taxon>Ecdysozoa</taxon>
        <taxon>Arthropoda</taxon>
        <taxon>Chelicerata</taxon>
        <taxon>Arachnida</taxon>
        <taxon>Araneae</taxon>
        <taxon>Araneomorphae</taxon>
        <taxon>Entelegynae</taxon>
        <taxon>Araneoidea</taxon>
        <taxon>Araneidae</taxon>
        <taxon>Argiope</taxon>
    </lineage>
</organism>
<comment type="caution">
    <text evidence="4">The sequence shown here is derived from an EMBL/GenBank/DDBJ whole genome shotgun (WGS) entry which is preliminary data.</text>
</comment>
<dbReference type="AlphaFoldDB" id="A0A8T0EPN3"/>
<evidence type="ECO:0000259" key="3">
    <source>
        <dbReference type="Pfam" id="PF01425"/>
    </source>
</evidence>
<feature type="domain" description="Amidase" evidence="3">
    <location>
        <begin position="63"/>
        <end position="509"/>
    </location>
</feature>
<dbReference type="GO" id="GO:0016787">
    <property type="term" value="F:hydrolase activity"/>
    <property type="evidence" value="ECO:0007669"/>
    <property type="project" value="UniProtKB-KW"/>
</dbReference>
<dbReference type="PROSITE" id="PS00571">
    <property type="entry name" value="AMIDASES"/>
    <property type="match status" value="1"/>
</dbReference>
<evidence type="ECO:0000256" key="1">
    <source>
        <dbReference type="ARBA" id="ARBA00009199"/>
    </source>
</evidence>
<proteinExistence type="inferred from homology"/>
<dbReference type="Pfam" id="PF01425">
    <property type="entry name" value="Amidase"/>
    <property type="match status" value="1"/>
</dbReference>
<feature type="active site" description="Acyl-ester intermediate" evidence="2">
    <location>
        <position position="224"/>
    </location>
</feature>
<dbReference type="PIRSF" id="PIRSF001221">
    <property type="entry name" value="Amidase_fungi"/>
    <property type="match status" value="1"/>
</dbReference>
<dbReference type="Gene3D" id="3.90.1300.10">
    <property type="entry name" value="Amidase signature (AS) domain"/>
    <property type="match status" value="1"/>
</dbReference>
<evidence type="ECO:0000313" key="4">
    <source>
        <dbReference type="EMBL" id="KAF8777438.1"/>
    </source>
</evidence>
<keyword evidence="5" id="KW-1185">Reference proteome</keyword>
<feature type="active site" description="Charge relay system" evidence="2">
    <location>
        <position position="200"/>
    </location>
</feature>
<dbReference type="EMBL" id="JABXBU010002072">
    <property type="protein sequence ID" value="KAF8777438.1"/>
    <property type="molecule type" value="Genomic_DNA"/>
</dbReference>
<dbReference type="PANTHER" id="PTHR43372">
    <property type="entry name" value="FATTY-ACID AMIDE HYDROLASE"/>
    <property type="match status" value="1"/>
</dbReference>
<feature type="active site" description="Charge relay system" evidence="2">
    <location>
        <position position="125"/>
    </location>
</feature>
<reference evidence="4" key="1">
    <citation type="journal article" date="2020" name="bioRxiv">
        <title>Chromosome-level reference genome of the European wasp spider Argiope bruennichi: a resource for studies on range expansion and evolutionary adaptation.</title>
        <authorList>
            <person name="Sheffer M.M."/>
            <person name="Hoppe A."/>
            <person name="Krehenwinkel H."/>
            <person name="Uhl G."/>
            <person name="Kuss A.W."/>
            <person name="Jensen L."/>
            <person name="Jensen C."/>
            <person name="Gillespie R.G."/>
            <person name="Hoff K.J."/>
            <person name="Prost S."/>
        </authorList>
    </citation>
    <scope>NUCLEOTIDE SEQUENCE</scope>
</reference>
<gene>
    <name evidence="4" type="ORF">HNY73_014300</name>
</gene>
<evidence type="ECO:0000256" key="2">
    <source>
        <dbReference type="PIRSR" id="PIRSR001221-1"/>
    </source>
</evidence>
<keyword evidence="4" id="KW-0378">Hydrolase</keyword>
<dbReference type="InterPro" id="IPR023631">
    <property type="entry name" value="Amidase_dom"/>
</dbReference>
<dbReference type="InterPro" id="IPR020556">
    <property type="entry name" value="Amidase_CS"/>
</dbReference>